<keyword evidence="2" id="KW-1185">Reference proteome</keyword>
<dbReference type="AlphaFoldDB" id="L9ZC90"/>
<evidence type="ECO:0000313" key="1">
    <source>
        <dbReference type="EMBL" id="ELY83626.1"/>
    </source>
</evidence>
<dbReference type="Proteomes" id="UP000011511">
    <property type="component" value="Unassembled WGS sequence"/>
</dbReference>
<dbReference type="EMBL" id="AOIK01000043">
    <property type="protein sequence ID" value="ELY83626.1"/>
    <property type="molecule type" value="Genomic_DNA"/>
</dbReference>
<accession>L9ZC90</accession>
<name>L9ZC90_NATA2</name>
<evidence type="ECO:0000313" key="2">
    <source>
        <dbReference type="Proteomes" id="UP000011511"/>
    </source>
</evidence>
<gene>
    <name evidence="1" type="ORF">C485_17777</name>
</gene>
<dbReference type="RefSeq" id="WP_007110770.1">
    <property type="nucleotide sequence ID" value="NZ_AOIK01000043.1"/>
</dbReference>
<proteinExistence type="predicted"/>
<reference evidence="1 2" key="1">
    <citation type="journal article" date="2014" name="PLoS Genet.">
        <title>Phylogenetically driven sequencing of extremely halophilic archaea reveals strategies for static and dynamic osmo-response.</title>
        <authorList>
            <person name="Becker E.A."/>
            <person name="Seitzer P.M."/>
            <person name="Tritt A."/>
            <person name="Larsen D."/>
            <person name="Krusor M."/>
            <person name="Yao A.I."/>
            <person name="Wu D."/>
            <person name="Madern D."/>
            <person name="Eisen J.A."/>
            <person name="Darling A.E."/>
            <person name="Facciotti M.T."/>
        </authorList>
    </citation>
    <scope>NUCLEOTIDE SEQUENCE [LARGE SCALE GENOMIC DNA]</scope>
    <source>
        <strain evidence="1 2">JCM 12890</strain>
    </source>
</reference>
<comment type="caution">
    <text evidence="1">The sequence shown here is derived from an EMBL/GenBank/DDBJ whole genome shotgun (WGS) entry which is preliminary data.</text>
</comment>
<sequence>MSEFDAVESLLERWRGRVDELEGRPEEIREEQDSFYKGSWDAARERAEPELKRKAIQGCVEDLEESSEPEEFLESLADWRKEADELDKRILDSNEWFRSHITRLQLEECIEEFEEAFPDSYFEECRSCGSQKNPVLDERYGKGFRWECPECPAL</sequence>
<protein>
    <submittedName>
        <fullName evidence="1">Uncharacterized protein</fullName>
    </submittedName>
</protein>
<organism evidence="1 2">
    <name type="scientific">Natrinema altunense (strain JCM 12890 / CGMCC 1.3731 / AJ2)</name>
    <dbReference type="NCBI Taxonomy" id="1227494"/>
    <lineage>
        <taxon>Archaea</taxon>
        <taxon>Methanobacteriati</taxon>
        <taxon>Methanobacteriota</taxon>
        <taxon>Stenosarchaea group</taxon>
        <taxon>Halobacteria</taxon>
        <taxon>Halobacteriales</taxon>
        <taxon>Natrialbaceae</taxon>
        <taxon>Natrinema</taxon>
    </lineage>
</organism>